<evidence type="ECO:0000313" key="2">
    <source>
        <dbReference type="Proteomes" id="UP000216363"/>
    </source>
</evidence>
<evidence type="ECO:0000313" key="1">
    <source>
        <dbReference type="EMBL" id="OYR26763.1"/>
    </source>
</evidence>
<accession>A0A256GHZ5</accession>
<organism evidence="1 2">
    <name type="scientific">Brucella lupini</name>
    <dbReference type="NCBI Taxonomy" id="255457"/>
    <lineage>
        <taxon>Bacteria</taxon>
        <taxon>Pseudomonadati</taxon>
        <taxon>Pseudomonadota</taxon>
        <taxon>Alphaproteobacteria</taxon>
        <taxon>Hyphomicrobiales</taxon>
        <taxon>Brucellaceae</taxon>
        <taxon>Brucella/Ochrobactrum group</taxon>
        <taxon>Brucella</taxon>
    </lineage>
</organism>
<protein>
    <submittedName>
        <fullName evidence="1">Uncharacterized protein</fullName>
    </submittedName>
</protein>
<comment type="caution">
    <text evidence="1">The sequence shown here is derived from an EMBL/GenBank/DDBJ whole genome shotgun (WGS) entry which is preliminary data.</text>
</comment>
<gene>
    <name evidence="1" type="ORF">CES86_3694</name>
</gene>
<dbReference type="AlphaFoldDB" id="A0A256GHZ5"/>
<reference evidence="1 2" key="1">
    <citation type="submission" date="2017-07" db="EMBL/GenBank/DDBJ databases">
        <title>Draft genome of Ochrobactrum lupini type strain LUP21.</title>
        <authorList>
            <person name="Krzyzanowska D.M."/>
            <person name="Jafra S."/>
        </authorList>
    </citation>
    <scope>NUCLEOTIDE SEQUENCE [LARGE SCALE GENOMIC DNA]</scope>
    <source>
        <strain evidence="1 2">LUP21</strain>
    </source>
</reference>
<proteinExistence type="predicted"/>
<dbReference type="Proteomes" id="UP000216363">
    <property type="component" value="Unassembled WGS sequence"/>
</dbReference>
<dbReference type="EMBL" id="NNRN01000054">
    <property type="protein sequence ID" value="OYR26763.1"/>
    <property type="molecule type" value="Genomic_DNA"/>
</dbReference>
<name>A0A256GHZ5_9HYPH</name>
<sequence>MAIRFAAESETVMPVICLVPFAIANIEPGDFSRFPIAAYLPS</sequence>